<dbReference type="EC" id="2.3.1.-" evidence="7"/>
<evidence type="ECO:0000259" key="6">
    <source>
        <dbReference type="PROSITE" id="PS52004"/>
    </source>
</evidence>
<evidence type="ECO:0000256" key="4">
    <source>
        <dbReference type="RuleBase" id="RU003694"/>
    </source>
</evidence>
<feature type="compositionally biased region" description="Low complexity" evidence="5">
    <location>
        <begin position="21"/>
        <end position="31"/>
    </location>
</feature>
<feature type="region of interest" description="Disordered" evidence="5">
    <location>
        <begin position="1"/>
        <end position="31"/>
    </location>
</feature>
<dbReference type="InterPro" id="IPR014031">
    <property type="entry name" value="Ketoacyl_synth_C"/>
</dbReference>
<evidence type="ECO:0000256" key="2">
    <source>
        <dbReference type="ARBA" id="ARBA00022679"/>
    </source>
</evidence>
<keyword evidence="3 7" id="KW-0012">Acyltransferase</keyword>
<evidence type="ECO:0000256" key="3">
    <source>
        <dbReference type="ARBA" id="ARBA00023315"/>
    </source>
</evidence>
<dbReference type="GO" id="GO:0004315">
    <property type="term" value="F:3-oxoacyl-[acyl-carrier-protein] synthase activity"/>
    <property type="evidence" value="ECO:0007669"/>
    <property type="project" value="TreeGrafter"/>
</dbReference>
<dbReference type="Pfam" id="PF00109">
    <property type="entry name" value="ketoacyl-synt"/>
    <property type="match status" value="1"/>
</dbReference>
<dbReference type="InterPro" id="IPR020841">
    <property type="entry name" value="PKS_Beta-ketoAc_synthase_dom"/>
</dbReference>
<organism evidence="7 8">
    <name type="scientific">Allostreptomyces psammosilenae</name>
    <dbReference type="NCBI Taxonomy" id="1892865"/>
    <lineage>
        <taxon>Bacteria</taxon>
        <taxon>Bacillati</taxon>
        <taxon>Actinomycetota</taxon>
        <taxon>Actinomycetes</taxon>
        <taxon>Kitasatosporales</taxon>
        <taxon>Streptomycetaceae</taxon>
        <taxon>Allostreptomyces</taxon>
    </lineage>
</organism>
<name>A0A853A1A3_9ACTN</name>
<dbReference type="CDD" id="cd00832">
    <property type="entry name" value="CLF"/>
    <property type="match status" value="1"/>
</dbReference>
<comment type="caution">
    <text evidence="7">The sequence shown here is derived from an EMBL/GenBank/DDBJ whole genome shotgun (WGS) entry which is preliminary data.</text>
</comment>
<reference evidence="7 8" key="1">
    <citation type="submission" date="2020-07" db="EMBL/GenBank/DDBJ databases">
        <title>Sequencing the genomes of 1000 actinobacteria strains.</title>
        <authorList>
            <person name="Klenk H.-P."/>
        </authorList>
    </citation>
    <scope>NUCLEOTIDE SEQUENCE [LARGE SCALE GENOMIC DNA]</scope>
    <source>
        <strain evidence="7 8">DSM 42178</strain>
    </source>
</reference>
<dbReference type="InterPro" id="IPR014030">
    <property type="entry name" value="Ketoacyl_synth_N"/>
</dbReference>
<keyword evidence="2 4" id="KW-0808">Transferase</keyword>
<proteinExistence type="inferred from homology"/>
<dbReference type="EMBL" id="JACBZD010000001">
    <property type="protein sequence ID" value="NYI04188.1"/>
    <property type="molecule type" value="Genomic_DNA"/>
</dbReference>
<evidence type="ECO:0000256" key="5">
    <source>
        <dbReference type="SAM" id="MobiDB-lite"/>
    </source>
</evidence>
<feature type="domain" description="Ketosynthase family 3 (KS3)" evidence="6">
    <location>
        <begin position="32"/>
        <end position="434"/>
    </location>
</feature>
<dbReference type="GO" id="GO:0006633">
    <property type="term" value="P:fatty acid biosynthetic process"/>
    <property type="evidence" value="ECO:0007669"/>
    <property type="project" value="TreeGrafter"/>
</dbReference>
<accession>A0A853A1A3</accession>
<dbReference type="AlphaFoldDB" id="A0A853A1A3"/>
<dbReference type="SMART" id="SM00825">
    <property type="entry name" value="PKS_KS"/>
    <property type="match status" value="1"/>
</dbReference>
<evidence type="ECO:0000313" key="8">
    <source>
        <dbReference type="Proteomes" id="UP000567795"/>
    </source>
</evidence>
<evidence type="ECO:0000313" key="7">
    <source>
        <dbReference type="EMBL" id="NYI04188.1"/>
    </source>
</evidence>
<sequence length="444" mass="47019">MTETVASRTPGSPTPPPRTAPAPDATAGAQGTGRVVVTGIGVASPNGLDPEKYWTALLEGHEGIRTIEAFDTSRYPCRLAGLIPDFDDAAHIPGRLLPQTDRVTRLALYAAERAIDDAALGPDDVPEYDMGVVMSNASGGHEFTHREFRKLWSQGPQFVSVYESFAWFYACNTGQISIRHQMRGPSAALVGEQAGGLDAVGHARRAARRGTRLLITGGADSAFDPWGWISHLSGGWVSRADRPEHAFRPFDAAADGHVPGEGGAVLVLEEEHLALERGAPRRYGSIAGYAATFDPPPGSPRPRGLARAARLAIADAGLTPEEIDVVFADSSGVPEHDRAEAEAIGAVFGPHGVPVTAPKALIGRLYAGGPPLDLVAALLAIRDGLIPPTAHTVDVPDEYGIDLVRGEPRRQPVRRALVLARGRCGFNSAMVVRAMDDEAPHGAR</sequence>
<keyword evidence="8" id="KW-1185">Reference proteome</keyword>
<evidence type="ECO:0000256" key="1">
    <source>
        <dbReference type="ARBA" id="ARBA00008467"/>
    </source>
</evidence>
<dbReference type="Gene3D" id="3.40.47.10">
    <property type="match status" value="2"/>
</dbReference>
<dbReference type="Proteomes" id="UP000567795">
    <property type="component" value="Unassembled WGS sequence"/>
</dbReference>
<dbReference type="PANTHER" id="PTHR11712:SF322">
    <property type="entry name" value="POLYKETIDE BETA-KETOACYL SYNTHASE 2-RELATED"/>
    <property type="match status" value="1"/>
</dbReference>
<dbReference type="InterPro" id="IPR000794">
    <property type="entry name" value="Beta-ketoacyl_synthase"/>
</dbReference>
<dbReference type="RefSeq" id="WP_179813125.1">
    <property type="nucleotide sequence ID" value="NZ_JACBZD010000001.1"/>
</dbReference>
<dbReference type="FunFam" id="3.40.47.10:FF:000089">
    <property type="entry name" value="Putative polyketide beta-ketoacyl synthase 2"/>
    <property type="match status" value="1"/>
</dbReference>
<dbReference type="Pfam" id="PF02801">
    <property type="entry name" value="Ketoacyl-synt_C"/>
    <property type="match status" value="1"/>
</dbReference>
<comment type="similarity">
    <text evidence="1 4">Belongs to the thiolase-like superfamily. Beta-ketoacyl-ACP synthases family.</text>
</comment>
<gene>
    <name evidence="7" type="ORF">FHU37_001131</name>
</gene>
<dbReference type="PANTHER" id="PTHR11712">
    <property type="entry name" value="POLYKETIDE SYNTHASE-RELATED"/>
    <property type="match status" value="1"/>
</dbReference>
<dbReference type="PROSITE" id="PS52004">
    <property type="entry name" value="KS3_2"/>
    <property type="match status" value="1"/>
</dbReference>
<dbReference type="SUPFAM" id="SSF53901">
    <property type="entry name" value="Thiolase-like"/>
    <property type="match status" value="2"/>
</dbReference>
<dbReference type="InterPro" id="IPR016039">
    <property type="entry name" value="Thiolase-like"/>
</dbReference>
<protein>
    <submittedName>
        <fullName evidence="7">Act minimal PKS chain-length factor (CLF/KS beta)</fullName>
        <ecNumber evidence="7">2.3.1.-</ecNumber>
    </submittedName>
</protein>